<dbReference type="EMBL" id="JAPVEB010000004">
    <property type="protein sequence ID" value="KAJ5264723.1"/>
    <property type="molecule type" value="Genomic_DNA"/>
</dbReference>
<dbReference type="Proteomes" id="UP001220256">
    <property type="component" value="Unassembled WGS sequence"/>
</dbReference>
<evidence type="ECO:0000313" key="2">
    <source>
        <dbReference type="EMBL" id="KAJ5264723.1"/>
    </source>
</evidence>
<gene>
    <name evidence="2" type="ORF">N7505_007516</name>
</gene>
<organism evidence="2 3">
    <name type="scientific">Penicillium chrysogenum</name>
    <name type="common">Penicillium notatum</name>
    <dbReference type="NCBI Taxonomy" id="5076"/>
    <lineage>
        <taxon>Eukaryota</taxon>
        <taxon>Fungi</taxon>
        <taxon>Dikarya</taxon>
        <taxon>Ascomycota</taxon>
        <taxon>Pezizomycotina</taxon>
        <taxon>Eurotiomycetes</taxon>
        <taxon>Eurotiomycetidae</taxon>
        <taxon>Eurotiales</taxon>
        <taxon>Aspergillaceae</taxon>
        <taxon>Penicillium</taxon>
        <taxon>Penicillium chrysogenum species complex</taxon>
    </lineage>
</organism>
<keyword evidence="3" id="KW-1185">Reference proteome</keyword>
<comment type="caution">
    <text evidence="2">The sequence shown here is derived from an EMBL/GenBank/DDBJ whole genome shotgun (WGS) entry which is preliminary data.</text>
</comment>
<protein>
    <recommendedName>
        <fullName evidence="4">HAT C-terminal dimerisation domain-containing protein</fullName>
    </recommendedName>
</protein>
<reference evidence="2 3" key="1">
    <citation type="journal article" date="2023" name="IMA Fungus">
        <title>Comparative genomic study of the Penicillium genus elucidates a diverse pangenome and 15 lateral gene transfer events.</title>
        <authorList>
            <person name="Petersen C."/>
            <person name="Sorensen T."/>
            <person name="Nielsen M.R."/>
            <person name="Sondergaard T.E."/>
            <person name="Sorensen J.L."/>
            <person name="Fitzpatrick D.A."/>
            <person name="Frisvad J.C."/>
            <person name="Nielsen K.L."/>
        </authorList>
    </citation>
    <scope>NUCLEOTIDE SEQUENCE [LARGE SCALE GENOMIC DNA]</scope>
    <source>
        <strain evidence="2 3">IBT 3361</strain>
    </source>
</reference>
<dbReference type="SUPFAM" id="SSF53098">
    <property type="entry name" value="Ribonuclease H-like"/>
    <property type="match status" value="1"/>
</dbReference>
<dbReference type="InterPro" id="IPR012337">
    <property type="entry name" value="RNaseH-like_sf"/>
</dbReference>
<sequence>MARDNLATPASGASVKRLFNCARDICHYRRGQLKPETIRSLILHLFASKFELYENEEDGNHAEDGSDDSENDLGDNHIVEHATPIPVTTVHVGEIGEEDSEEAKVAR</sequence>
<evidence type="ECO:0000313" key="3">
    <source>
        <dbReference type="Proteomes" id="UP001220256"/>
    </source>
</evidence>
<name>A0ABQ8WDL4_PENCH</name>
<evidence type="ECO:0008006" key="4">
    <source>
        <dbReference type="Google" id="ProtNLM"/>
    </source>
</evidence>
<accession>A0ABQ8WDL4</accession>
<evidence type="ECO:0000256" key="1">
    <source>
        <dbReference type="SAM" id="MobiDB-lite"/>
    </source>
</evidence>
<proteinExistence type="predicted"/>
<feature type="region of interest" description="Disordered" evidence="1">
    <location>
        <begin position="56"/>
        <end position="107"/>
    </location>
</feature>